<feature type="transmembrane region" description="Helical" evidence="5">
    <location>
        <begin position="342"/>
        <end position="366"/>
    </location>
</feature>
<proteinExistence type="predicted"/>
<dbReference type="Pfam" id="PF11846">
    <property type="entry name" value="Wzy_C_2"/>
    <property type="match status" value="1"/>
</dbReference>
<feature type="transmembrane region" description="Helical" evidence="5">
    <location>
        <begin position="172"/>
        <end position="189"/>
    </location>
</feature>
<name>A0ABX7ZJ58_9RALS</name>
<dbReference type="Proteomes" id="UP000677898">
    <property type="component" value="Chromosome"/>
</dbReference>
<dbReference type="GeneID" id="97322183"/>
<evidence type="ECO:0000259" key="8">
    <source>
        <dbReference type="Pfam" id="PF15864"/>
    </source>
</evidence>
<feature type="transmembrane region" description="Helical" evidence="5">
    <location>
        <begin position="68"/>
        <end position="86"/>
    </location>
</feature>
<dbReference type="InterPro" id="IPR021797">
    <property type="entry name" value="Wzy_C_2"/>
</dbReference>
<dbReference type="Pfam" id="PF15864">
    <property type="entry name" value="PglL_A"/>
    <property type="match status" value="1"/>
</dbReference>
<feature type="transmembrane region" description="Helical" evidence="5">
    <location>
        <begin position="41"/>
        <end position="59"/>
    </location>
</feature>
<dbReference type="RefSeq" id="WP_075465280.1">
    <property type="nucleotide sequence ID" value="NZ_CP046729.1"/>
</dbReference>
<reference evidence="9 10" key="1">
    <citation type="journal article" date="2021" name="Phytopathology">
        <title>Complete genome sequence of Ralstonia syzygii subsp. indonesiensis strain LLRS-1, isolated from wilted tobacco in China.</title>
        <authorList>
            <person name="Lu C.H."/>
            <person name="Li J.Y."/>
            <person name="Mi M.G."/>
            <person name="Lin Z.L."/>
            <person name="Jiang N."/>
            <person name="Gai X."/>
            <person name="Ma J.H."/>
            <person name="Lei L.P."/>
            <person name="Xia Z.Y."/>
        </authorList>
    </citation>
    <scope>NUCLEOTIDE SEQUENCE [LARGE SCALE GENOMIC DNA]</scope>
    <source>
        <strain evidence="9 10">LLRS-1</strain>
    </source>
</reference>
<feature type="transmembrane region" description="Helical" evidence="5">
    <location>
        <begin position="219"/>
        <end position="236"/>
    </location>
</feature>
<feature type="transmembrane region" description="Helical" evidence="5">
    <location>
        <begin position="248"/>
        <end position="272"/>
    </location>
</feature>
<evidence type="ECO:0000313" key="9">
    <source>
        <dbReference type="EMBL" id="QUP55507.1"/>
    </source>
</evidence>
<dbReference type="InterPro" id="IPR031726">
    <property type="entry name" value="PglL_A"/>
</dbReference>
<feature type="domain" description="Protein glycosylation ligase" evidence="8">
    <location>
        <begin position="166"/>
        <end position="189"/>
    </location>
</feature>
<keyword evidence="2 5" id="KW-0812">Transmembrane</keyword>
<feature type="transmembrane region" description="Helical" evidence="5">
    <location>
        <begin position="124"/>
        <end position="144"/>
    </location>
</feature>
<evidence type="ECO:0000256" key="1">
    <source>
        <dbReference type="ARBA" id="ARBA00004141"/>
    </source>
</evidence>
<dbReference type="PANTHER" id="PTHR37422:SF23">
    <property type="entry name" value="TEICHURONIC ACID BIOSYNTHESIS PROTEIN TUAE"/>
    <property type="match status" value="1"/>
</dbReference>
<organism evidence="9 10">
    <name type="scientific">Ralstonia syzygii</name>
    <dbReference type="NCBI Taxonomy" id="28097"/>
    <lineage>
        <taxon>Bacteria</taxon>
        <taxon>Pseudomonadati</taxon>
        <taxon>Pseudomonadota</taxon>
        <taxon>Betaproteobacteria</taxon>
        <taxon>Burkholderiales</taxon>
        <taxon>Burkholderiaceae</taxon>
        <taxon>Ralstonia</taxon>
        <taxon>Ralstonia solanacearum species complex</taxon>
    </lineage>
</organism>
<dbReference type="PROSITE" id="PS51257">
    <property type="entry name" value="PROKAR_LIPOPROTEIN"/>
    <property type="match status" value="1"/>
</dbReference>
<evidence type="ECO:0000256" key="5">
    <source>
        <dbReference type="SAM" id="Phobius"/>
    </source>
</evidence>
<dbReference type="Pfam" id="PF04932">
    <property type="entry name" value="Wzy_C"/>
    <property type="match status" value="1"/>
</dbReference>
<feature type="domain" description="O-antigen ligase-related" evidence="6">
    <location>
        <begin position="203"/>
        <end position="354"/>
    </location>
</feature>
<feature type="transmembrane region" description="Helical" evidence="5">
    <location>
        <begin position="423"/>
        <end position="443"/>
    </location>
</feature>
<comment type="subcellular location">
    <subcellularLocation>
        <location evidence="1">Membrane</location>
        <topology evidence="1">Multi-pass membrane protein</topology>
    </subcellularLocation>
</comment>
<dbReference type="PANTHER" id="PTHR37422">
    <property type="entry name" value="TEICHURONIC ACID BIOSYNTHESIS PROTEIN TUAE"/>
    <property type="match status" value="1"/>
</dbReference>
<feature type="domain" description="Virulence factor membrane-bound polymerase C-terminal" evidence="7">
    <location>
        <begin position="376"/>
        <end position="539"/>
    </location>
</feature>
<dbReference type="InterPro" id="IPR051533">
    <property type="entry name" value="WaaL-like"/>
</dbReference>
<keyword evidence="3 5" id="KW-1133">Transmembrane helix</keyword>
<dbReference type="EMBL" id="CP046729">
    <property type="protein sequence ID" value="QUP55507.1"/>
    <property type="molecule type" value="Genomic_DNA"/>
</dbReference>
<feature type="transmembrane region" description="Helical" evidence="5">
    <location>
        <begin position="92"/>
        <end position="112"/>
    </location>
</feature>
<evidence type="ECO:0000256" key="4">
    <source>
        <dbReference type="ARBA" id="ARBA00023136"/>
    </source>
</evidence>
<feature type="transmembrane region" description="Helical" evidence="5">
    <location>
        <begin position="196"/>
        <end position="213"/>
    </location>
</feature>
<evidence type="ECO:0000256" key="2">
    <source>
        <dbReference type="ARBA" id="ARBA00022692"/>
    </source>
</evidence>
<evidence type="ECO:0000313" key="10">
    <source>
        <dbReference type="Proteomes" id="UP000677898"/>
    </source>
</evidence>
<dbReference type="InterPro" id="IPR007016">
    <property type="entry name" value="O-antigen_ligase-rel_domated"/>
</dbReference>
<keyword evidence="10" id="KW-1185">Reference proteome</keyword>
<evidence type="ECO:0000259" key="7">
    <source>
        <dbReference type="Pfam" id="PF11846"/>
    </source>
</evidence>
<evidence type="ECO:0000256" key="3">
    <source>
        <dbReference type="ARBA" id="ARBA00022989"/>
    </source>
</evidence>
<gene>
    <name evidence="9" type="ORF">GO998_14520</name>
</gene>
<keyword evidence="4 5" id="KW-0472">Membrane</keyword>
<evidence type="ECO:0000259" key="6">
    <source>
        <dbReference type="Pfam" id="PF04932"/>
    </source>
</evidence>
<protein>
    <submittedName>
        <fullName evidence="9">Polymerase</fullName>
    </submittedName>
</protein>
<sequence>MPPIHRSLLSLPIWLATVACWSVPFLIAAHSYPIPTFYSEFATAICWVALTVGALGLTWNSKTGLPKVALAPLALIGMLIVQLVVATPLNPFFSFAAIVFLLGTTAVCSLGARCRDVPGVPEAIAVAVIVGGLLTVVIECLHLFRVPGLPTEWVSIMPTGAGRRMWGNLNQPNHVATYLAFGLAACLFLGSTRRRYWAPLAAIALALLLGMALTVSRMSWLHLVLVGGIAGLAWSVEERGARRWIRACVPVLGLAVAYQLCNWLVAYANVLWHLDLPTSLDERLQQGVGLRVFLWKHAWHMFLAHPWLGGGWGDYAWNQYVQTDVLGHVEMSMNAHNLVLDLLAKVGVFGLLAVMLPFLGLVLAAWKRQMTPALAFLSAVILVTVAHSMLEYPLHYLYFLLPFAFVLGYVDDRTLRVPSPSMAWVLIAIVAVCGAVLTGRMWIDYRSVERLYYSPDGPMVELERYQRSGQLLLVPYANLSIANNAAMTVETAPIMAAIEHQAVQFYPSAGTVQRWAIALAFQGKTDEAITQVRRLHNQYWIDYAGDSKLLTQVCIRKMERLATFCTRLKAENLVVGAD</sequence>
<feature type="transmembrane region" description="Helical" evidence="5">
    <location>
        <begin position="373"/>
        <end position="390"/>
    </location>
</feature>
<accession>A0ABX7ZJ58</accession>